<organism evidence="9 10">
    <name type="scientific">Taxus chinensis</name>
    <name type="common">Chinese yew</name>
    <name type="synonym">Taxus wallichiana var. chinensis</name>
    <dbReference type="NCBI Taxonomy" id="29808"/>
    <lineage>
        <taxon>Eukaryota</taxon>
        <taxon>Viridiplantae</taxon>
        <taxon>Streptophyta</taxon>
        <taxon>Embryophyta</taxon>
        <taxon>Tracheophyta</taxon>
        <taxon>Spermatophyta</taxon>
        <taxon>Pinopsida</taxon>
        <taxon>Pinidae</taxon>
        <taxon>Conifers II</taxon>
        <taxon>Cupressales</taxon>
        <taxon>Taxaceae</taxon>
        <taxon>Taxus</taxon>
    </lineage>
</organism>
<evidence type="ECO:0000256" key="6">
    <source>
        <dbReference type="ARBA" id="ARBA00026121"/>
    </source>
</evidence>
<evidence type="ECO:0000256" key="7">
    <source>
        <dbReference type="RuleBase" id="RU369030"/>
    </source>
</evidence>
<dbReference type="SUPFAM" id="SSF56801">
    <property type="entry name" value="Acetyl-CoA synthetase-like"/>
    <property type="match status" value="1"/>
</dbReference>
<dbReference type="InterPro" id="IPR045311">
    <property type="entry name" value="LC-FACS_euk"/>
</dbReference>
<evidence type="ECO:0000256" key="2">
    <source>
        <dbReference type="ARBA" id="ARBA00022598"/>
    </source>
</evidence>
<protein>
    <recommendedName>
        <fullName evidence="6 7">Long-chain-fatty-acid--CoA ligase</fullName>
        <ecNumber evidence="6 7">6.2.1.3</ecNumber>
    </recommendedName>
</protein>
<dbReference type="Gene3D" id="3.40.50.12780">
    <property type="entry name" value="N-terminal domain of ligase-like"/>
    <property type="match status" value="1"/>
</dbReference>
<dbReference type="InterPro" id="IPR020845">
    <property type="entry name" value="AMP-binding_CS"/>
</dbReference>
<gene>
    <name evidence="9" type="ORF">KI387_028055</name>
</gene>
<keyword evidence="3 7" id="KW-0547">Nucleotide-binding</keyword>
<dbReference type="GO" id="GO:0010143">
    <property type="term" value="P:cutin biosynthetic process"/>
    <property type="evidence" value="ECO:0007669"/>
    <property type="project" value="TreeGrafter"/>
</dbReference>
<dbReference type="InterPro" id="IPR000873">
    <property type="entry name" value="AMP-dep_synth/lig_dom"/>
</dbReference>
<reference evidence="9 10" key="1">
    <citation type="journal article" date="2021" name="Nat. Plants">
        <title>The Taxus genome provides insights into paclitaxel biosynthesis.</title>
        <authorList>
            <person name="Xiong X."/>
            <person name="Gou J."/>
            <person name="Liao Q."/>
            <person name="Li Y."/>
            <person name="Zhou Q."/>
            <person name="Bi G."/>
            <person name="Li C."/>
            <person name="Du R."/>
            <person name="Wang X."/>
            <person name="Sun T."/>
            <person name="Guo L."/>
            <person name="Liang H."/>
            <person name="Lu P."/>
            <person name="Wu Y."/>
            <person name="Zhang Z."/>
            <person name="Ro D.K."/>
            <person name="Shang Y."/>
            <person name="Huang S."/>
            <person name="Yan J."/>
        </authorList>
    </citation>
    <scope>NUCLEOTIDE SEQUENCE [LARGE SCALE GENOMIC DNA]</scope>
    <source>
        <strain evidence="9">Ta-2019</strain>
    </source>
</reference>
<dbReference type="Pfam" id="PF00501">
    <property type="entry name" value="AMP-binding"/>
    <property type="match status" value="1"/>
</dbReference>
<sequence>VYALVLKGARCGIYGTNCPEWVISMEACSGHNIICVPLYDTLGETAVEYILRHAEISIVFVQDIKIPELLKSLHKGPGQVKTFVAFTRFTSEQQEEALNLGITAYSWEVFLKLGEKNPTDLSPPLPQDISTIMYTSGTSGEPKGVILTHETLTSTIVGAEYVFDRIEEKMTTEDVYLSFLPLAHILDRILEEFFFHRGASVGYWQGDPKLLAEDLLELKPTLFAGVPKVFDRIYAGAMKTIRESRITRRMIFNALYHYKLTWLKLGFKTKEASPLADAIFSRKIKARLGGRVRLILSGAAPLGNSVEEFLRVTLCCHVLQGYGLTETCGWTTVCLPDEFSMLGTVGPVSPTTEVRLESVPDMGYDAMAIIPQGEICVRGQTLFSGYYKRDDLTREAFTDGWFHTGDIGEVQPNGTLKIIDRKKNLFKLSQGEYISVEYLENVYGVCSYVEEIWIYGNSLESYPVAVVVPEKVETESWAKRNGLKGDFNKLCLEPKLKSFILDQLTDIAKKNNLKGFEHIKAVHLDPQPFDVERSLLTPTYKKKRPRMVKYYQ</sequence>
<dbReference type="PANTHER" id="PTHR43272:SF6">
    <property type="entry name" value="LONG CHAIN ACYL-COA SYNTHETASE 1"/>
    <property type="match status" value="1"/>
</dbReference>
<keyword evidence="10" id="KW-1185">Reference proteome</keyword>
<name>A0AA38G070_TAXCH</name>
<dbReference type="Proteomes" id="UP000824469">
    <property type="component" value="Unassembled WGS sequence"/>
</dbReference>
<comment type="caution">
    <text evidence="9">The sequence shown here is derived from an EMBL/GenBank/DDBJ whole genome shotgun (WGS) entry which is preliminary data.</text>
</comment>
<comment type="similarity">
    <text evidence="1 7">Belongs to the ATP-dependent AMP-binding enzyme family.</text>
</comment>
<feature type="domain" description="AMP-dependent synthetase/ligase" evidence="8">
    <location>
        <begin position="7"/>
        <end position="387"/>
    </location>
</feature>
<dbReference type="CDD" id="cd05927">
    <property type="entry name" value="LC-FACS_euk"/>
    <property type="match status" value="1"/>
</dbReference>
<keyword evidence="5 7" id="KW-0067">ATP-binding</keyword>
<dbReference type="EC" id="6.2.1.3" evidence="6 7"/>
<evidence type="ECO:0000256" key="4">
    <source>
        <dbReference type="ARBA" id="ARBA00022832"/>
    </source>
</evidence>
<comment type="catalytic activity">
    <reaction evidence="7">
        <text>a long-chain fatty acid + ATP + CoA = a long-chain fatty acyl-CoA + AMP + diphosphate</text>
        <dbReference type="Rhea" id="RHEA:15421"/>
        <dbReference type="ChEBI" id="CHEBI:30616"/>
        <dbReference type="ChEBI" id="CHEBI:33019"/>
        <dbReference type="ChEBI" id="CHEBI:57287"/>
        <dbReference type="ChEBI" id="CHEBI:57560"/>
        <dbReference type="ChEBI" id="CHEBI:83139"/>
        <dbReference type="ChEBI" id="CHEBI:456215"/>
        <dbReference type="EC" id="6.2.1.3"/>
    </reaction>
</comment>
<feature type="non-terminal residue" evidence="9">
    <location>
        <position position="1"/>
    </location>
</feature>
<evidence type="ECO:0000256" key="1">
    <source>
        <dbReference type="ARBA" id="ARBA00006432"/>
    </source>
</evidence>
<dbReference type="OMA" id="ARNSPQW"/>
<dbReference type="GO" id="GO:0010025">
    <property type="term" value="P:wax biosynthetic process"/>
    <property type="evidence" value="ECO:0007669"/>
    <property type="project" value="TreeGrafter"/>
</dbReference>
<evidence type="ECO:0000259" key="8">
    <source>
        <dbReference type="Pfam" id="PF00501"/>
    </source>
</evidence>
<accession>A0AA38G070</accession>
<keyword evidence="4 7" id="KW-0276">Fatty acid metabolism</keyword>
<evidence type="ECO:0000256" key="5">
    <source>
        <dbReference type="ARBA" id="ARBA00022840"/>
    </source>
</evidence>
<keyword evidence="2 7" id="KW-0436">Ligase</keyword>
<feature type="non-terminal residue" evidence="9">
    <location>
        <position position="552"/>
    </location>
</feature>
<evidence type="ECO:0000256" key="3">
    <source>
        <dbReference type="ARBA" id="ARBA00022741"/>
    </source>
</evidence>
<dbReference type="AlphaFoldDB" id="A0AA38G070"/>
<proteinExistence type="inferred from homology"/>
<dbReference type="PANTHER" id="PTHR43272">
    <property type="entry name" value="LONG-CHAIN-FATTY-ACID--COA LIGASE"/>
    <property type="match status" value="1"/>
</dbReference>
<dbReference type="GO" id="GO:0004467">
    <property type="term" value="F:long-chain fatty acid-CoA ligase activity"/>
    <property type="evidence" value="ECO:0007669"/>
    <property type="project" value="UniProtKB-EC"/>
</dbReference>
<dbReference type="PROSITE" id="PS00455">
    <property type="entry name" value="AMP_BINDING"/>
    <property type="match status" value="1"/>
</dbReference>
<evidence type="ECO:0000313" key="9">
    <source>
        <dbReference type="EMBL" id="KAH9313020.1"/>
    </source>
</evidence>
<dbReference type="GO" id="GO:0005783">
    <property type="term" value="C:endoplasmic reticulum"/>
    <property type="evidence" value="ECO:0007669"/>
    <property type="project" value="TreeGrafter"/>
</dbReference>
<evidence type="ECO:0000313" key="10">
    <source>
        <dbReference type="Proteomes" id="UP000824469"/>
    </source>
</evidence>
<keyword evidence="7" id="KW-0443">Lipid metabolism</keyword>
<dbReference type="GO" id="GO:0005524">
    <property type="term" value="F:ATP binding"/>
    <property type="evidence" value="ECO:0007669"/>
    <property type="project" value="UniProtKB-KW"/>
</dbReference>
<dbReference type="InterPro" id="IPR042099">
    <property type="entry name" value="ANL_N_sf"/>
</dbReference>
<comment type="function">
    <text evidence="7">Catalyzes the conversion of long-chain fatty acids to their active form acyl-CoAs for both synthesis of cellular lipids, and degradation via beta-oxidation.</text>
</comment>
<dbReference type="GO" id="GO:0016020">
    <property type="term" value="C:membrane"/>
    <property type="evidence" value="ECO:0007669"/>
    <property type="project" value="TreeGrafter"/>
</dbReference>
<dbReference type="EMBL" id="JAHRHJ020000006">
    <property type="protein sequence ID" value="KAH9313020.1"/>
    <property type="molecule type" value="Genomic_DNA"/>
</dbReference>